<accession>A0A833SHA8</accession>
<dbReference type="InterPro" id="IPR000953">
    <property type="entry name" value="Chromo/chromo_shadow_dom"/>
</dbReference>
<organism evidence="3 5">
    <name type="scientific">Phytophthora infestans</name>
    <name type="common">Potato late blight agent</name>
    <name type="synonym">Botrytis infestans</name>
    <dbReference type="NCBI Taxonomy" id="4787"/>
    <lineage>
        <taxon>Eukaryota</taxon>
        <taxon>Sar</taxon>
        <taxon>Stramenopiles</taxon>
        <taxon>Oomycota</taxon>
        <taxon>Peronosporomycetes</taxon>
        <taxon>Peronosporales</taxon>
        <taxon>Peronosporaceae</taxon>
        <taxon>Phytophthora</taxon>
    </lineage>
</organism>
<dbReference type="SUPFAM" id="SSF54160">
    <property type="entry name" value="Chromo domain-like"/>
    <property type="match status" value="1"/>
</dbReference>
<feature type="domain" description="Chromo" evidence="2">
    <location>
        <begin position="24"/>
        <end position="66"/>
    </location>
</feature>
<dbReference type="PROSITE" id="PS50013">
    <property type="entry name" value="CHROMO_2"/>
    <property type="match status" value="1"/>
</dbReference>
<gene>
    <name evidence="3" type="ORF">GN244_ATG14580</name>
    <name evidence="4" type="ORF">GN958_ATG06267</name>
</gene>
<evidence type="ECO:0000259" key="2">
    <source>
        <dbReference type="PROSITE" id="PS50013"/>
    </source>
</evidence>
<sequence length="124" mass="13985">MGSSDENEILVEEDDSESDQDDIYKVADILEEQEWRFYVSWAGYDSDKNIWEPESNLKLEIIAEKYSIEAPPNQVAEVMAARIRPPLNMLKLRASKFVMLGRNVAVDGSTYGEVSLVELGLVVA</sequence>
<dbReference type="Gene3D" id="2.40.50.40">
    <property type="match status" value="1"/>
</dbReference>
<dbReference type="EMBL" id="JAACNO010000850">
    <property type="protein sequence ID" value="KAF4144522.1"/>
    <property type="molecule type" value="Genomic_DNA"/>
</dbReference>
<dbReference type="InterPro" id="IPR016197">
    <property type="entry name" value="Chromo-like_dom_sf"/>
</dbReference>
<dbReference type="Proteomes" id="UP000602510">
    <property type="component" value="Unassembled WGS sequence"/>
</dbReference>
<dbReference type="AlphaFoldDB" id="A0A833SHA8"/>
<name>A0A833SHA8_PHYIN</name>
<evidence type="ECO:0000313" key="4">
    <source>
        <dbReference type="EMBL" id="KAF4144522.1"/>
    </source>
</evidence>
<dbReference type="Proteomes" id="UP000704712">
    <property type="component" value="Unassembled WGS sequence"/>
</dbReference>
<proteinExistence type="predicted"/>
<protein>
    <recommendedName>
        <fullName evidence="2">Chromo domain-containing protein</fullName>
    </recommendedName>
</protein>
<feature type="region of interest" description="Disordered" evidence="1">
    <location>
        <begin position="1"/>
        <end position="20"/>
    </location>
</feature>
<evidence type="ECO:0000313" key="3">
    <source>
        <dbReference type="EMBL" id="KAF4033503.1"/>
    </source>
</evidence>
<dbReference type="EMBL" id="WSZM01000420">
    <property type="protein sequence ID" value="KAF4033503.1"/>
    <property type="molecule type" value="Genomic_DNA"/>
</dbReference>
<evidence type="ECO:0000313" key="5">
    <source>
        <dbReference type="Proteomes" id="UP000602510"/>
    </source>
</evidence>
<reference evidence="3" key="1">
    <citation type="submission" date="2020-04" db="EMBL/GenBank/DDBJ databases">
        <title>Hybrid Assembly of Korean Phytophthora infestans isolates.</title>
        <authorList>
            <person name="Prokchorchik M."/>
            <person name="Lee Y."/>
            <person name="Seo J."/>
            <person name="Cho J.-H."/>
            <person name="Park Y.-E."/>
            <person name="Jang D.-C."/>
            <person name="Im J.-S."/>
            <person name="Choi J.-G."/>
            <person name="Park H.-J."/>
            <person name="Lee G.-B."/>
            <person name="Lee Y.-G."/>
            <person name="Hong S.-Y."/>
            <person name="Cho K."/>
            <person name="Sohn K.H."/>
        </authorList>
    </citation>
    <scope>NUCLEOTIDE SEQUENCE</scope>
    <source>
        <strain evidence="3">KR_1_A1</strain>
        <strain evidence="4">KR_2_A2</strain>
    </source>
</reference>
<evidence type="ECO:0000256" key="1">
    <source>
        <dbReference type="SAM" id="MobiDB-lite"/>
    </source>
</evidence>
<comment type="caution">
    <text evidence="3">The sequence shown here is derived from an EMBL/GenBank/DDBJ whole genome shotgun (WGS) entry which is preliminary data.</text>
</comment>
<keyword evidence="5" id="KW-1185">Reference proteome</keyword>